<gene>
    <name evidence="2" type="ORF">K5V21_13800</name>
</gene>
<protein>
    <submittedName>
        <fullName evidence="2">Uncharacterized protein</fullName>
    </submittedName>
</protein>
<sequence length="127" mass="14239">MRSRKKLNKVIIASVLSLMMVFGIGSTALAASATYSLTPGQSRDFKIEKKNYSDQTIKTSITNLTPSNSKYNIKLYKDGTEIKSKDYSGSNTFSYDVYDAGSYKIKITSNNLSENMYFDTTPKLIDR</sequence>
<evidence type="ECO:0000256" key="1">
    <source>
        <dbReference type="SAM" id="SignalP"/>
    </source>
</evidence>
<dbReference type="EMBL" id="JAIKTU010000011">
    <property type="protein sequence ID" value="MBY0756519.1"/>
    <property type="molecule type" value="Genomic_DNA"/>
</dbReference>
<name>A0ABS7L0C8_CLOSR</name>
<evidence type="ECO:0000313" key="3">
    <source>
        <dbReference type="Proteomes" id="UP001299068"/>
    </source>
</evidence>
<dbReference type="RefSeq" id="WP_221861762.1">
    <property type="nucleotide sequence ID" value="NZ_JAIKTU010000011.1"/>
</dbReference>
<comment type="caution">
    <text evidence="2">The sequence shown here is derived from an EMBL/GenBank/DDBJ whole genome shotgun (WGS) entry which is preliminary data.</text>
</comment>
<feature type="chain" id="PRO_5045168355" evidence="1">
    <location>
        <begin position="31"/>
        <end position="127"/>
    </location>
</feature>
<proteinExistence type="predicted"/>
<feature type="signal peptide" evidence="1">
    <location>
        <begin position="1"/>
        <end position="30"/>
    </location>
</feature>
<reference evidence="2 3" key="1">
    <citation type="journal article" date="2021" name="Cell Host Microbe">
        <title>in vivo commensal control of Clostridioides difficile virulence.</title>
        <authorList>
            <person name="Girinathan B.P."/>
            <person name="Dibenedetto N."/>
            <person name="Worley J.N."/>
            <person name="Peltier J."/>
            <person name="Arrieta-Ortiz M.L."/>
            <person name="Rupa Christinal Immanuel S."/>
            <person name="Lavin R."/>
            <person name="Delaney M.L."/>
            <person name="Cummins C."/>
            <person name="Hoffmann M."/>
            <person name="Luo Y."/>
            <person name="Gonzalez-Escalona N."/>
            <person name="Allard M."/>
            <person name="Onderdonk A.B."/>
            <person name="Gerber G.K."/>
            <person name="Sonenshein A.L."/>
            <person name="Baliga N."/>
            <person name="Dupuy B."/>
            <person name="Bry L."/>
        </authorList>
    </citation>
    <scope>NUCLEOTIDE SEQUENCE [LARGE SCALE GENOMIC DNA]</scope>
    <source>
        <strain evidence="2 3">DSM 599</strain>
    </source>
</reference>
<dbReference type="Proteomes" id="UP001299068">
    <property type="component" value="Unassembled WGS sequence"/>
</dbReference>
<accession>A0ABS7L0C8</accession>
<keyword evidence="3" id="KW-1185">Reference proteome</keyword>
<organism evidence="2 3">
    <name type="scientific">Clostridium sardiniense</name>
    <name type="common">Clostridium absonum</name>
    <dbReference type="NCBI Taxonomy" id="29369"/>
    <lineage>
        <taxon>Bacteria</taxon>
        <taxon>Bacillati</taxon>
        <taxon>Bacillota</taxon>
        <taxon>Clostridia</taxon>
        <taxon>Eubacteriales</taxon>
        <taxon>Clostridiaceae</taxon>
        <taxon>Clostridium</taxon>
    </lineage>
</organism>
<evidence type="ECO:0000313" key="2">
    <source>
        <dbReference type="EMBL" id="MBY0756519.1"/>
    </source>
</evidence>
<keyword evidence="1" id="KW-0732">Signal</keyword>